<feature type="domain" description="Ubiquitin-like" evidence="4">
    <location>
        <begin position="83"/>
        <end position="158"/>
    </location>
</feature>
<name>A0A0D9X528_9ORYZ</name>
<accession>A0A0D9X528</accession>
<feature type="transmembrane region" description="Helical" evidence="3">
    <location>
        <begin position="200"/>
        <end position="221"/>
    </location>
</feature>
<protein>
    <recommendedName>
        <fullName evidence="4">Ubiquitin-like domain-containing protein</fullName>
    </recommendedName>
</protein>
<dbReference type="FunFam" id="3.10.20.90:FF:000160">
    <property type="entry name" value="Polyubiquitin-C"/>
    <property type="match status" value="1"/>
</dbReference>
<organism evidence="5 6">
    <name type="scientific">Leersia perrieri</name>
    <dbReference type="NCBI Taxonomy" id="77586"/>
    <lineage>
        <taxon>Eukaryota</taxon>
        <taxon>Viridiplantae</taxon>
        <taxon>Streptophyta</taxon>
        <taxon>Embryophyta</taxon>
        <taxon>Tracheophyta</taxon>
        <taxon>Spermatophyta</taxon>
        <taxon>Magnoliopsida</taxon>
        <taxon>Liliopsida</taxon>
        <taxon>Poales</taxon>
        <taxon>Poaceae</taxon>
        <taxon>BOP clade</taxon>
        <taxon>Oryzoideae</taxon>
        <taxon>Oryzeae</taxon>
        <taxon>Oryzinae</taxon>
        <taxon>Leersia</taxon>
    </lineage>
</organism>
<keyword evidence="3" id="KW-0812">Transmembrane</keyword>
<sequence length="296" mass="30808">MSTITYEMEPTYGTAVAGDVATVAPVKQRRRLSFGFAGAGKGNRLGFRAGDAQGNNTLSQFITDHVVPLLRRRGTVAGGAAGMQIFVRTVTAGALALEVNASDTVGKVKAMIQAKKGIPADQQRLMFAGRHLDDGLTLADYGIRKEANLHLALRLRGGTRDAAAGGGWGIWALTVGLFATVVSLGVAVNVNAGEADVVKLFCLLVLAVAGVNLITAGVFMTSRGDGRRCGVISPLTEAVEFARRSFAVLGTIGASWAATGVVLSDTQPVLCFFFSALFIFSISLVTVGLSLTNLGC</sequence>
<reference evidence="6" key="2">
    <citation type="submission" date="2013-12" db="EMBL/GenBank/DDBJ databases">
        <authorList>
            <person name="Yu Y."/>
            <person name="Lee S."/>
            <person name="de Baynast K."/>
            <person name="Wissotski M."/>
            <person name="Liu L."/>
            <person name="Talag J."/>
            <person name="Goicoechea J."/>
            <person name="Angelova A."/>
            <person name="Jetty R."/>
            <person name="Kudrna D."/>
            <person name="Golser W."/>
            <person name="Rivera L."/>
            <person name="Zhang J."/>
            <person name="Wing R."/>
        </authorList>
    </citation>
    <scope>NUCLEOTIDE SEQUENCE</scope>
</reference>
<evidence type="ECO:0000259" key="4">
    <source>
        <dbReference type="PROSITE" id="PS50053"/>
    </source>
</evidence>
<dbReference type="InterPro" id="IPR019956">
    <property type="entry name" value="Ubiquitin_dom"/>
</dbReference>
<reference evidence="5 6" key="1">
    <citation type="submission" date="2012-08" db="EMBL/GenBank/DDBJ databases">
        <title>Oryza genome evolution.</title>
        <authorList>
            <person name="Wing R.A."/>
        </authorList>
    </citation>
    <scope>NUCLEOTIDE SEQUENCE</scope>
</reference>
<feature type="transmembrane region" description="Helical" evidence="3">
    <location>
        <begin position="168"/>
        <end position="188"/>
    </location>
</feature>
<feature type="transmembrane region" description="Helical" evidence="3">
    <location>
        <begin position="241"/>
        <end position="263"/>
    </location>
</feature>
<reference evidence="5" key="3">
    <citation type="submission" date="2015-04" db="UniProtKB">
        <authorList>
            <consortium name="EnsemblPlants"/>
        </authorList>
    </citation>
    <scope>IDENTIFICATION</scope>
</reference>
<evidence type="ECO:0000313" key="5">
    <source>
        <dbReference type="EnsemblPlants" id="LPERR08G04840.1"/>
    </source>
</evidence>
<dbReference type="InterPro" id="IPR029071">
    <property type="entry name" value="Ubiquitin-like_domsf"/>
</dbReference>
<dbReference type="Gramene" id="LPERR08G04840.1">
    <property type="protein sequence ID" value="LPERR08G04840.1"/>
    <property type="gene ID" value="LPERR08G04840"/>
</dbReference>
<keyword evidence="2" id="KW-0832">Ubl conjugation</keyword>
<dbReference type="InterPro" id="IPR000626">
    <property type="entry name" value="Ubiquitin-like_dom"/>
</dbReference>
<evidence type="ECO:0000256" key="1">
    <source>
        <dbReference type="ARBA" id="ARBA00022499"/>
    </source>
</evidence>
<keyword evidence="3" id="KW-0472">Membrane</keyword>
<keyword evidence="3" id="KW-1133">Transmembrane helix</keyword>
<evidence type="ECO:0000256" key="2">
    <source>
        <dbReference type="ARBA" id="ARBA00022843"/>
    </source>
</evidence>
<dbReference type="InterPro" id="IPR050158">
    <property type="entry name" value="Ubiquitin_ubiquitin-like"/>
</dbReference>
<evidence type="ECO:0000256" key="3">
    <source>
        <dbReference type="SAM" id="Phobius"/>
    </source>
</evidence>
<dbReference type="AlphaFoldDB" id="A0A0D9X528"/>
<dbReference type="PRINTS" id="PR00348">
    <property type="entry name" value="UBIQUITIN"/>
</dbReference>
<dbReference type="STRING" id="77586.A0A0D9X528"/>
<keyword evidence="1" id="KW-1017">Isopeptide bond</keyword>
<dbReference type="SUPFAM" id="SSF54236">
    <property type="entry name" value="Ubiquitin-like"/>
    <property type="match status" value="1"/>
</dbReference>
<proteinExistence type="predicted"/>
<dbReference type="eggNOG" id="KOG0001">
    <property type="taxonomic scope" value="Eukaryota"/>
</dbReference>
<dbReference type="PANTHER" id="PTHR10666">
    <property type="entry name" value="UBIQUITIN"/>
    <property type="match status" value="1"/>
</dbReference>
<dbReference type="GO" id="GO:0003729">
    <property type="term" value="F:mRNA binding"/>
    <property type="evidence" value="ECO:0007669"/>
    <property type="project" value="UniProtKB-ARBA"/>
</dbReference>
<keyword evidence="6" id="KW-1185">Reference proteome</keyword>
<dbReference type="HOGENOM" id="CLU_081962_0_0_1"/>
<dbReference type="Pfam" id="PF00240">
    <property type="entry name" value="ubiquitin"/>
    <property type="match status" value="1"/>
</dbReference>
<dbReference type="Proteomes" id="UP000032180">
    <property type="component" value="Chromosome 8"/>
</dbReference>
<dbReference type="EnsemblPlants" id="LPERR08G04840.1">
    <property type="protein sequence ID" value="LPERR08G04840.1"/>
    <property type="gene ID" value="LPERR08G04840"/>
</dbReference>
<evidence type="ECO:0000313" key="6">
    <source>
        <dbReference type="Proteomes" id="UP000032180"/>
    </source>
</evidence>
<dbReference type="SMART" id="SM00213">
    <property type="entry name" value="UBQ"/>
    <property type="match status" value="1"/>
</dbReference>
<feature type="transmembrane region" description="Helical" evidence="3">
    <location>
        <begin position="270"/>
        <end position="291"/>
    </location>
</feature>
<dbReference type="InterPro" id="IPR019954">
    <property type="entry name" value="Ubiquitin_CS"/>
</dbReference>
<dbReference type="PROSITE" id="PS00299">
    <property type="entry name" value="UBIQUITIN_1"/>
    <property type="match status" value="1"/>
</dbReference>
<dbReference type="Gene3D" id="3.10.20.90">
    <property type="entry name" value="Phosphatidylinositol 3-kinase Catalytic Subunit, Chain A, domain 1"/>
    <property type="match status" value="1"/>
</dbReference>
<dbReference type="PROSITE" id="PS50053">
    <property type="entry name" value="UBIQUITIN_2"/>
    <property type="match status" value="1"/>
</dbReference>